<evidence type="ECO:0000313" key="3">
    <source>
        <dbReference type="Proteomes" id="UP000245119"/>
    </source>
</evidence>
<dbReference type="AlphaFoldDB" id="A0A2T7NXL8"/>
<sequence length="504" mass="57210">MLGTVGDNPVYNAHHERQFWGICLARQSSLDLHPQRTFTRQEIKKHNTEVGWNQWVTLRGNVYDVTALREHFLDFIQRKKEACATEKSRRVERDAFRDSDACGVTPRGFGSEKGAGFCPQNGNNDCRGNGKYSWSPKNATLTFCRKGEDNSMQNDIHAELREHPALTSYNGSDSDIDTSEDDENDDCLADDEDDSDRGIWATTDNNHGEVIDGDAADSRTDAILPNVPSVLHHDVISALHKSGLTDSEMEAEMRPYHIGVIENVPSWRFWQSFRADVMGLIGDLNEQETNGSLGQYEREYLTQLQRWLRKYIDIDPPVKPQHVGDPNTSVFVLPADPFSLRQWLEDWEPFDTSLPKTGAWQVAEQHDLSPLASADEVFAASLRAHFSQSGGFHFDIAGEAAWDVLPSDIISNDQMTVKQQAVHDSRMQQKDPCNPDRICRRRAKLGAYFRHKYKLSEDEMMKFLRWADIMEKNKNELDELCVSDAQVCGCIDELNLQCPEVTAL</sequence>
<evidence type="ECO:0000313" key="2">
    <source>
        <dbReference type="EMBL" id="PVD25901.1"/>
    </source>
</evidence>
<accession>A0A2T7NXL8</accession>
<proteinExistence type="predicted"/>
<feature type="region of interest" description="Disordered" evidence="1">
    <location>
        <begin position="162"/>
        <end position="205"/>
    </location>
</feature>
<comment type="caution">
    <text evidence="2">The sequence shown here is derived from an EMBL/GenBank/DDBJ whole genome shotgun (WGS) entry which is preliminary data.</text>
</comment>
<gene>
    <name evidence="2" type="ORF">C0Q70_13565</name>
</gene>
<organism evidence="2 3">
    <name type="scientific">Pomacea canaliculata</name>
    <name type="common">Golden apple snail</name>
    <dbReference type="NCBI Taxonomy" id="400727"/>
    <lineage>
        <taxon>Eukaryota</taxon>
        <taxon>Metazoa</taxon>
        <taxon>Spiralia</taxon>
        <taxon>Lophotrochozoa</taxon>
        <taxon>Mollusca</taxon>
        <taxon>Gastropoda</taxon>
        <taxon>Caenogastropoda</taxon>
        <taxon>Architaenioglossa</taxon>
        <taxon>Ampullarioidea</taxon>
        <taxon>Ampullariidae</taxon>
        <taxon>Pomacea</taxon>
    </lineage>
</organism>
<dbReference type="EMBL" id="PZQS01000008">
    <property type="protein sequence ID" value="PVD25901.1"/>
    <property type="molecule type" value="Genomic_DNA"/>
</dbReference>
<dbReference type="OrthoDB" id="6051470at2759"/>
<reference evidence="2 3" key="1">
    <citation type="submission" date="2018-04" db="EMBL/GenBank/DDBJ databases">
        <title>The genome of golden apple snail Pomacea canaliculata provides insight into stress tolerance and invasive adaptation.</title>
        <authorList>
            <person name="Liu C."/>
            <person name="Liu B."/>
            <person name="Ren Y."/>
            <person name="Zhang Y."/>
            <person name="Wang H."/>
            <person name="Li S."/>
            <person name="Jiang F."/>
            <person name="Yin L."/>
            <person name="Zhang G."/>
            <person name="Qian W."/>
            <person name="Fan W."/>
        </authorList>
    </citation>
    <scope>NUCLEOTIDE SEQUENCE [LARGE SCALE GENOMIC DNA]</scope>
    <source>
        <strain evidence="2">SZHN2017</strain>
        <tissue evidence="2">Muscle</tissue>
    </source>
</reference>
<keyword evidence="3" id="KW-1185">Reference proteome</keyword>
<evidence type="ECO:0000256" key="1">
    <source>
        <dbReference type="SAM" id="MobiDB-lite"/>
    </source>
</evidence>
<dbReference type="SUPFAM" id="SSF55856">
    <property type="entry name" value="Cytochrome b5-like heme/steroid binding domain"/>
    <property type="match status" value="1"/>
</dbReference>
<dbReference type="InterPro" id="IPR036400">
    <property type="entry name" value="Cyt_B5-like_heme/steroid_sf"/>
</dbReference>
<protein>
    <submittedName>
        <fullName evidence="2">Uncharacterized protein</fullName>
    </submittedName>
</protein>
<feature type="compositionally biased region" description="Acidic residues" evidence="1">
    <location>
        <begin position="174"/>
        <end position="195"/>
    </location>
</feature>
<dbReference type="Proteomes" id="UP000245119">
    <property type="component" value="Linkage Group LG8"/>
</dbReference>
<dbReference type="Gene3D" id="3.10.120.10">
    <property type="entry name" value="Cytochrome b5-like heme/steroid binding domain"/>
    <property type="match status" value="1"/>
</dbReference>
<name>A0A2T7NXL8_POMCA</name>